<organism evidence="1 2">
    <name type="scientific">Leptosia nina</name>
    <dbReference type="NCBI Taxonomy" id="320188"/>
    <lineage>
        <taxon>Eukaryota</taxon>
        <taxon>Metazoa</taxon>
        <taxon>Ecdysozoa</taxon>
        <taxon>Arthropoda</taxon>
        <taxon>Hexapoda</taxon>
        <taxon>Insecta</taxon>
        <taxon>Pterygota</taxon>
        <taxon>Neoptera</taxon>
        <taxon>Endopterygota</taxon>
        <taxon>Lepidoptera</taxon>
        <taxon>Glossata</taxon>
        <taxon>Ditrysia</taxon>
        <taxon>Papilionoidea</taxon>
        <taxon>Pieridae</taxon>
        <taxon>Pierinae</taxon>
        <taxon>Leptosia</taxon>
    </lineage>
</organism>
<reference evidence="1 2" key="1">
    <citation type="submission" date="2023-11" db="EMBL/GenBank/DDBJ databases">
        <authorList>
            <person name="Okamura Y."/>
        </authorList>
    </citation>
    <scope>NUCLEOTIDE SEQUENCE [LARGE SCALE GENOMIC DNA]</scope>
</reference>
<dbReference type="Proteomes" id="UP001497472">
    <property type="component" value="Unassembled WGS sequence"/>
</dbReference>
<dbReference type="AlphaFoldDB" id="A0AAV1K0D8"/>
<comment type="caution">
    <text evidence="1">The sequence shown here is derived from an EMBL/GenBank/DDBJ whole genome shotgun (WGS) entry which is preliminary data.</text>
</comment>
<evidence type="ECO:0000313" key="1">
    <source>
        <dbReference type="EMBL" id="CAK1553881.1"/>
    </source>
</evidence>
<proteinExistence type="predicted"/>
<keyword evidence="2" id="KW-1185">Reference proteome</keyword>
<gene>
    <name evidence="1" type="ORF">LNINA_LOCUS12844</name>
</gene>
<accession>A0AAV1K0D8</accession>
<dbReference type="EMBL" id="CAVLEF010000263">
    <property type="protein sequence ID" value="CAK1553881.1"/>
    <property type="molecule type" value="Genomic_DNA"/>
</dbReference>
<protein>
    <submittedName>
        <fullName evidence="1">Uncharacterized protein</fullName>
    </submittedName>
</protein>
<evidence type="ECO:0000313" key="2">
    <source>
        <dbReference type="Proteomes" id="UP001497472"/>
    </source>
</evidence>
<sequence>MRGGKFKDTRSPVATAGSIEASIELSASPWRPAAVTWKGGGVASSGRAASSSYFGAPLSSQSLSASRIARAFHHGASYQYALLYEYNANLYRPQVLPTCCARQYGGSNRGIVVIVINCLKQCVRYYKGEIRAFDKRVHLLGCNCRYARSADNLRCGWCSWQLARDAALKVAGVATTAPLAERISSRLAAAALRNGYARRADANSRAVRAGRKSGTARSEAAARAASTRLTSAQCRVVSCLCRF</sequence>
<name>A0AAV1K0D8_9NEOP</name>